<dbReference type="Pfam" id="PF13360">
    <property type="entry name" value="PQQ_2"/>
    <property type="match status" value="1"/>
</dbReference>
<dbReference type="EMBL" id="SJPW01000002">
    <property type="protein sequence ID" value="TWU58528.1"/>
    <property type="molecule type" value="Genomic_DNA"/>
</dbReference>
<feature type="domain" description="Pyrrolo-quinoline quinone repeat" evidence="1">
    <location>
        <begin position="90"/>
        <end position="346"/>
    </location>
</feature>
<dbReference type="InterPro" id="IPR015943">
    <property type="entry name" value="WD40/YVTN_repeat-like_dom_sf"/>
</dbReference>
<dbReference type="SMART" id="SM00564">
    <property type="entry name" value="PQQ"/>
    <property type="match status" value="4"/>
</dbReference>
<dbReference type="Gene3D" id="2.130.10.10">
    <property type="entry name" value="YVTN repeat-like/Quinoprotein amine dehydrogenase"/>
    <property type="match status" value="1"/>
</dbReference>
<keyword evidence="3" id="KW-1185">Reference proteome</keyword>
<comment type="caution">
    <text evidence="2">The sequence shown here is derived from an EMBL/GenBank/DDBJ whole genome shotgun (WGS) entry which is preliminary data.</text>
</comment>
<evidence type="ECO:0000313" key="2">
    <source>
        <dbReference type="EMBL" id="TWU58528.1"/>
    </source>
</evidence>
<dbReference type="OrthoDB" id="242013at2"/>
<gene>
    <name evidence="2" type="ORF">Poly51_13070</name>
</gene>
<dbReference type="RefSeq" id="WP_146455491.1">
    <property type="nucleotide sequence ID" value="NZ_SJPW01000002.1"/>
</dbReference>
<dbReference type="Proteomes" id="UP000318288">
    <property type="component" value="Unassembled WGS sequence"/>
</dbReference>
<sequence>MNLHSRCSCLFAGFVAVGIASGLVGALPVGADDWAQFLGPTRDGTSSEVELADSLDNVRVAWRVPGGVGMSAVAVADGKAITMYNEGNSQLLVAMSAQTGNKIWNVSVGPAYENGQGDGPRATPTISGGMVYAMTGNGWLAAVSLDTGKLKWKTDIFADGGKASEYGMSSSPLVVGSNVIVHANTPSGTVIGFDAENGDKVWAAASGAAGYSSPTLLEIGGVKRIVSFTGTAVYGIDPSDGRVLWSYPFKTPYDCNTASPINVDGGVFISAGENHGCVLLDIKNDGGNDTVTERWSSVDTKSVMRNEWQTSVVVDGYLYGFDNVGSAGPTTHLSCIRASTGETVWSETRFGKGNLTLADGKLWITTMKGELVLVKVSPEGYQELGRKRLFATTRQSLSIADGHGYIRDDTEIICLRLK</sequence>
<dbReference type="PANTHER" id="PTHR34512">
    <property type="entry name" value="CELL SURFACE PROTEIN"/>
    <property type="match status" value="1"/>
</dbReference>
<dbReference type="SUPFAM" id="SSF50998">
    <property type="entry name" value="Quinoprotein alcohol dehydrogenase-like"/>
    <property type="match status" value="1"/>
</dbReference>
<dbReference type="InterPro" id="IPR002372">
    <property type="entry name" value="PQQ_rpt_dom"/>
</dbReference>
<protein>
    <submittedName>
        <fullName evidence="2">Outer membrane biogenesis protein BamB</fullName>
    </submittedName>
</protein>
<accession>A0A5C6FAV0</accession>
<dbReference type="AlphaFoldDB" id="A0A5C6FAV0"/>
<organism evidence="2 3">
    <name type="scientific">Rubripirellula tenax</name>
    <dbReference type="NCBI Taxonomy" id="2528015"/>
    <lineage>
        <taxon>Bacteria</taxon>
        <taxon>Pseudomonadati</taxon>
        <taxon>Planctomycetota</taxon>
        <taxon>Planctomycetia</taxon>
        <taxon>Pirellulales</taxon>
        <taxon>Pirellulaceae</taxon>
        <taxon>Rubripirellula</taxon>
    </lineage>
</organism>
<evidence type="ECO:0000313" key="3">
    <source>
        <dbReference type="Proteomes" id="UP000318288"/>
    </source>
</evidence>
<evidence type="ECO:0000259" key="1">
    <source>
        <dbReference type="Pfam" id="PF13360"/>
    </source>
</evidence>
<reference evidence="2 3" key="1">
    <citation type="submission" date="2019-02" db="EMBL/GenBank/DDBJ databases">
        <title>Deep-cultivation of Planctomycetes and their phenomic and genomic characterization uncovers novel biology.</title>
        <authorList>
            <person name="Wiegand S."/>
            <person name="Jogler M."/>
            <person name="Boedeker C."/>
            <person name="Pinto D."/>
            <person name="Vollmers J."/>
            <person name="Rivas-Marin E."/>
            <person name="Kohn T."/>
            <person name="Peeters S.H."/>
            <person name="Heuer A."/>
            <person name="Rast P."/>
            <person name="Oberbeckmann S."/>
            <person name="Bunk B."/>
            <person name="Jeske O."/>
            <person name="Meyerdierks A."/>
            <person name="Storesund J.E."/>
            <person name="Kallscheuer N."/>
            <person name="Luecker S."/>
            <person name="Lage O.M."/>
            <person name="Pohl T."/>
            <person name="Merkel B.J."/>
            <person name="Hornburger P."/>
            <person name="Mueller R.-W."/>
            <person name="Bruemmer F."/>
            <person name="Labrenz M."/>
            <person name="Spormann A.M."/>
            <person name="Op Den Camp H."/>
            <person name="Overmann J."/>
            <person name="Amann R."/>
            <person name="Jetten M.S.M."/>
            <person name="Mascher T."/>
            <person name="Medema M.H."/>
            <person name="Devos D.P."/>
            <person name="Kaster A.-K."/>
            <person name="Ovreas L."/>
            <person name="Rohde M."/>
            <person name="Galperin M.Y."/>
            <person name="Jogler C."/>
        </authorList>
    </citation>
    <scope>NUCLEOTIDE SEQUENCE [LARGE SCALE GENOMIC DNA]</scope>
    <source>
        <strain evidence="2 3">Poly51</strain>
    </source>
</reference>
<dbReference type="PANTHER" id="PTHR34512:SF30">
    <property type="entry name" value="OUTER MEMBRANE PROTEIN ASSEMBLY FACTOR BAMB"/>
    <property type="match status" value="1"/>
</dbReference>
<dbReference type="InterPro" id="IPR018391">
    <property type="entry name" value="PQQ_b-propeller_rpt"/>
</dbReference>
<proteinExistence type="predicted"/>
<dbReference type="InterPro" id="IPR011047">
    <property type="entry name" value="Quinoprotein_ADH-like_sf"/>
</dbReference>
<name>A0A5C6FAV0_9BACT</name>